<dbReference type="PANTHER" id="PTHR43398:SF1">
    <property type="entry name" value="DOLICHOL-PHOSPHATE MANNOSYLTRANSFERASE SUBUNIT 1"/>
    <property type="match status" value="1"/>
</dbReference>
<dbReference type="InterPro" id="IPR029044">
    <property type="entry name" value="Nucleotide-diphossugar_trans"/>
</dbReference>
<dbReference type="Pfam" id="PF00535">
    <property type="entry name" value="Glycos_transf_2"/>
    <property type="match status" value="1"/>
</dbReference>
<dbReference type="GO" id="GO:0004582">
    <property type="term" value="F:dolichyl-phosphate beta-D-mannosyltransferase activity"/>
    <property type="evidence" value="ECO:0007669"/>
    <property type="project" value="UniProtKB-EC"/>
</dbReference>
<sequence>MTPSTWVIVPTYNEAGSIERMLRQTAQQLADAAPGDHRLLVVDDGSPDGTGAIAERIGDELGVVEVLHRSAKGGLGQAYLAGFAHALAGGAQRVCEMDADLSHDPEHLPALLRAAESADVVLGSRYVPGGGVSDWGPLRRLTSRAGCLYARLVLRLPQHDLTGGYKVIRREVLEAIELGSVRSQGYVFQIEITYRAVLAGFRVAEVPIVFRDRTEGTSKMSPRIALEAMWRVPQLRRSAPAALARIASRPAR</sequence>
<dbReference type="OrthoDB" id="9810303at2"/>
<proteinExistence type="inferred from homology"/>
<dbReference type="InterPro" id="IPR039528">
    <property type="entry name" value="DPM1-like"/>
</dbReference>
<organism evidence="5 6">
    <name type="scientific">Conexibacter woesei (strain DSM 14684 / CCUG 47730 / CIP 108061 / JCM 11494 / NBRC 100937 / ID131577)</name>
    <dbReference type="NCBI Taxonomy" id="469383"/>
    <lineage>
        <taxon>Bacteria</taxon>
        <taxon>Bacillati</taxon>
        <taxon>Actinomycetota</taxon>
        <taxon>Thermoleophilia</taxon>
        <taxon>Solirubrobacterales</taxon>
        <taxon>Conexibacteraceae</taxon>
        <taxon>Conexibacter</taxon>
    </lineage>
</organism>
<evidence type="ECO:0000259" key="4">
    <source>
        <dbReference type="Pfam" id="PF00535"/>
    </source>
</evidence>
<dbReference type="GO" id="GO:0016020">
    <property type="term" value="C:membrane"/>
    <property type="evidence" value="ECO:0007669"/>
    <property type="project" value="GOC"/>
</dbReference>
<dbReference type="KEGG" id="cwo:Cwoe_3591"/>
<dbReference type="SUPFAM" id="SSF53448">
    <property type="entry name" value="Nucleotide-diphospho-sugar transferases"/>
    <property type="match status" value="1"/>
</dbReference>
<name>D3F0E9_CONWI</name>
<reference evidence="6" key="2">
    <citation type="submission" date="2010-01" db="EMBL/GenBank/DDBJ databases">
        <title>The complete genome of Conexibacter woesei DSM 14684.</title>
        <authorList>
            <consortium name="US DOE Joint Genome Institute (JGI-PGF)"/>
            <person name="Lucas S."/>
            <person name="Copeland A."/>
            <person name="Lapidus A."/>
            <person name="Glavina del Rio T."/>
            <person name="Dalin E."/>
            <person name="Tice H."/>
            <person name="Bruce D."/>
            <person name="Goodwin L."/>
            <person name="Pitluck S."/>
            <person name="Kyrpides N."/>
            <person name="Mavromatis K."/>
            <person name="Ivanova N."/>
            <person name="Mikhailova N."/>
            <person name="Chertkov O."/>
            <person name="Brettin T."/>
            <person name="Detter J.C."/>
            <person name="Han C."/>
            <person name="Larimer F."/>
            <person name="Land M."/>
            <person name="Hauser L."/>
            <person name="Markowitz V."/>
            <person name="Cheng J.-F."/>
            <person name="Hugenholtz P."/>
            <person name="Woyke T."/>
            <person name="Wu D."/>
            <person name="Pukall R."/>
            <person name="Steenblock K."/>
            <person name="Schneider S."/>
            <person name="Klenk H.-P."/>
            <person name="Eisen J.A."/>
        </authorList>
    </citation>
    <scope>NUCLEOTIDE SEQUENCE [LARGE SCALE GENOMIC DNA]</scope>
    <source>
        <strain evidence="6">DSM 14684 / CIP 108061 / JCM 11494 / NBRC 100937 / ID131577</strain>
    </source>
</reference>
<evidence type="ECO:0000256" key="3">
    <source>
        <dbReference type="ARBA" id="ARBA00022679"/>
    </source>
</evidence>
<feature type="domain" description="Glycosyltransferase 2-like" evidence="4">
    <location>
        <begin position="7"/>
        <end position="175"/>
    </location>
</feature>
<reference evidence="5 6" key="1">
    <citation type="journal article" date="2010" name="Stand. Genomic Sci.">
        <title>Complete genome sequence of Conexibacter woesei type strain (ID131577).</title>
        <authorList>
            <person name="Pukall R."/>
            <person name="Lapidus A."/>
            <person name="Glavina Del Rio T."/>
            <person name="Copeland A."/>
            <person name="Tice H."/>
            <person name="Cheng J.-F."/>
            <person name="Lucas S."/>
            <person name="Chen F."/>
            <person name="Nolan M."/>
            <person name="Bruce D."/>
            <person name="Goodwin L."/>
            <person name="Pitluck S."/>
            <person name="Mavromatis K."/>
            <person name="Ivanova N."/>
            <person name="Ovchinnikova G."/>
            <person name="Pati A."/>
            <person name="Chen A."/>
            <person name="Palaniappan K."/>
            <person name="Land M."/>
            <person name="Hauser L."/>
            <person name="Chang Y.-J."/>
            <person name="Jeffries C.D."/>
            <person name="Chain P."/>
            <person name="Meincke L."/>
            <person name="Sims D."/>
            <person name="Brettin T."/>
            <person name="Detter J.C."/>
            <person name="Rohde M."/>
            <person name="Goeker M."/>
            <person name="Bristow J."/>
            <person name="Eisen J.A."/>
            <person name="Markowitz V."/>
            <person name="Kyrpides N.C."/>
            <person name="Klenk H.-P."/>
            <person name="Hugenholtz P."/>
        </authorList>
    </citation>
    <scope>NUCLEOTIDE SEQUENCE [LARGE SCALE GENOMIC DNA]</scope>
    <source>
        <strain evidence="6">DSM 14684 / CIP 108061 / JCM 11494 / NBRC 100937 / ID131577</strain>
    </source>
</reference>
<dbReference type="PANTHER" id="PTHR43398">
    <property type="entry name" value="DOLICHOL-PHOSPHATE MANNOSYLTRANSFERASE SUBUNIT 1"/>
    <property type="match status" value="1"/>
</dbReference>
<keyword evidence="3 5" id="KW-0808">Transferase</keyword>
<dbReference type="eggNOG" id="COG1216">
    <property type="taxonomic scope" value="Bacteria"/>
</dbReference>
<dbReference type="STRING" id="469383.Cwoe_3591"/>
<evidence type="ECO:0000256" key="2">
    <source>
        <dbReference type="ARBA" id="ARBA00022676"/>
    </source>
</evidence>
<keyword evidence="2 5" id="KW-0328">Glycosyltransferase</keyword>
<dbReference type="RefSeq" id="WP_012935060.1">
    <property type="nucleotide sequence ID" value="NC_013739.1"/>
</dbReference>
<accession>D3F0E9</accession>
<dbReference type="HOGENOM" id="CLU_033536_13_0_11"/>
<comment type="similarity">
    <text evidence="1">Belongs to the glycosyltransferase 2 family.</text>
</comment>
<evidence type="ECO:0000313" key="5">
    <source>
        <dbReference type="EMBL" id="ADB52009.1"/>
    </source>
</evidence>
<protein>
    <submittedName>
        <fullName evidence="5">Dolichyl-phosphate beta-D-mannosyltransferase</fullName>
        <ecNumber evidence="5">2.4.1.83</ecNumber>
    </submittedName>
</protein>
<dbReference type="GO" id="GO:0009247">
    <property type="term" value="P:glycolipid biosynthetic process"/>
    <property type="evidence" value="ECO:0007669"/>
    <property type="project" value="TreeGrafter"/>
</dbReference>
<dbReference type="FunFam" id="3.90.550.10:FF:000122">
    <property type="entry name" value="Dolichol-phosphate mannosyltransferase subunit 1"/>
    <property type="match status" value="1"/>
</dbReference>
<dbReference type="InterPro" id="IPR001173">
    <property type="entry name" value="Glyco_trans_2-like"/>
</dbReference>
<dbReference type="Proteomes" id="UP000008229">
    <property type="component" value="Chromosome"/>
</dbReference>
<dbReference type="EC" id="2.4.1.83" evidence="5"/>
<evidence type="ECO:0000313" key="6">
    <source>
        <dbReference type="Proteomes" id="UP000008229"/>
    </source>
</evidence>
<dbReference type="EMBL" id="CP001854">
    <property type="protein sequence ID" value="ADB52009.1"/>
    <property type="molecule type" value="Genomic_DNA"/>
</dbReference>
<evidence type="ECO:0000256" key="1">
    <source>
        <dbReference type="ARBA" id="ARBA00006739"/>
    </source>
</evidence>
<gene>
    <name evidence="5" type="ordered locus">Cwoe_3591</name>
</gene>
<dbReference type="Gene3D" id="3.90.550.10">
    <property type="entry name" value="Spore Coat Polysaccharide Biosynthesis Protein SpsA, Chain A"/>
    <property type="match status" value="1"/>
</dbReference>
<dbReference type="CAZy" id="GT2">
    <property type="family name" value="Glycosyltransferase Family 2"/>
</dbReference>
<keyword evidence="6" id="KW-1185">Reference proteome</keyword>
<dbReference type="CDD" id="cd06442">
    <property type="entry name" value="DPM1_like"/>
    <property type="match status" value="1"/>
</dbReference>
<dbReference type="AlphaFoldDB" id="D3F0E9"/>